<name>V8ASQ9_9LACT</name>
<sequence length="44" mass="5307">MNNEKQFFTEVINFYKIVANATILFYNQYIITILKGELLFKIIF</sequence>
<protein>
    <submittedName>
        <fullName evidence="1">Uncharacterized protein</fullName>
    </submittedName>
</protein>
<dbReference type="AlphaFoldDB" id="V8ASQ9"/>
<evidence type="ECO:0000313" key="2">
    <source>
        <dbReference type="Proteomes" id="UP000018692"/>
    </source>
</evidence>
<comment type="caution">
    <text evidence="1">The sequence shown here is derived from an EMBL/GenBank/DDBJ whole genome shotgun (WGS) entry which is preliminary data.</text>
</comment>
<evidence type="ECO:0000313" key="1">
    <source>
        <dbReference type="EMBL" id="ETD05602.1"/>
    </source>
</evidence>
<reference evidence="1 2" key="1">
    <citation type="submission" date="2013-07" db="EMBL/GenBank/DDBJ databases">
        <title>Isolation of Lactococcus garvieae strain TRF1 from the fecal material of a timber rattlesnake.</title>
        <authorList>
            <person name="McLaughlin R.W."/>
            <person name="Cochran P.A."/>
            <person name="Dowd S.E."/>
        </authorList>
    </citation>
    <scope>NUCLEOTIDE SEQUENCE [LARGE SCALE GENOMIC DNA]</scope>
    <source>
        <strain evidence="1 2">TRF1</strain>
    </source>
</reference>
<proteinExistence type="predicted"/>
<dbReference type="Proteomes" id="UP000018692">
    <property type="component" value="Unassembled WGS sequence"/>
</dbReference>
<accession>V8ASQ9</accession>
<organism evidence="1 2">
    <name type="scientific">Lactococcus garvieae TRF1</name>
    <dbReference type="NCBI Taxonomy" id="1380772"/>
    <lineage>
        <taxon>Bacteria</taxon>
        <taxon>Bacillati</taxon>
        <taxon>Bacillota</taxon>
        <taxon>Bacilli</taxon>
        <taxon>Lactobacillales</taxon>
        <taxon>Streptococcaceae</taxon>
        <taxon>Lactococcus</taxon>
    </lineage>
</organism>
<dbReference type="EMBL" id="AVFE01000003">
    <property type="protein sequence ID" value="ETD05602.1"/>
    <property type="molecule type" value="Genomic_DNA"/>
</dbReference>
<gene>
    <name evidence="1" type="ORF">N568_0101530</name>
</gene>